<dbReference type="Proteomes" id="UP000253727">
    <property type="component" value="Unassembled WGS sequence"/>
</dbReference>
<keyword evidence="3" id="KW-1185">Reference proteome</keyword>
<dbReference type="InterPro" id="IPR011335">
    <property type="entry name" value="Restrct_endonuc-II-like"/>
</dbReference>
<gene>
    <name evidence="2" type="ORF">HME9302_00855</name>
</gene>
<evidence type="ECO:0000313" key="3">
    <source>
        <dbReference type="Proteomes" id="UP000253727"/>
    </source>
</evidence>
<evidence type="ECO:0000259" key="1">
    <source>
        <dbReference type="Pfam" id="PF12705"/>
    </source>
</evidence>
<comment type="caution">
    <text evidence="2">The sequence shown here is derived from an EMBL/GenBank/DDBJ whole genome shotgun (WGS) entry which is preliminary data.</text>
</comment>
<dbReference type="RefSeq" id="WP_230079866.1">
    <property type="nucleotide sequence ID" value="NZ_QBKA01000002.1"/>
</dbReference>
<sequence length="999" mass="109118">MTGRLAPQVYSIAAHRGFADALVAGLVPRYSDGALGLARLTLLLPSSRMQRTVTEAFIRHYDARSGTGADTAQGLLLPRMAVIGDLDLDETLGSLLDPLGAADIPPAVDPTFRWLAIADILKDELADKAPSGATLLRLARDVAATMDRLLAEDVAPEDLTSDRILDLLGDLAGHWQNSLRTFARVQQHWLTELQAMNRLDASARRNRLFDHAAQRWKADQPKTPIVAAGVTSAAPALAALLRVVADMPQGAVIMPDLDLAMDDGVWDELGRAGVGDNPGDPPFAREDAVTHPQYHLKLLLNRMGVARAEVRQWHRKGDTAAPPERTHAISSLFLPPEASKGWVDLPADKRRLAGVSLIETANPEEEAQAVALLVRQAVEHSERRVAIVTPDRGLARRIVQHLRRWHIQADDSAGQSLDQTRSGRLFLLLAETLAEHAAPVPLAALLEHPLVAIDQDRGQWLSNARAFERALRGPRIAPGLEPLDAVAQNAQVAEWWSDVAGMLAPLFERDTADTDEAPLADWLDLLATTAEALCGEALWAREDGRELSRFVEALRLNARERGTTLAASELHLALRDAMEGVAVRPSYGGHPRVAIYGLLESRGARADLVICAGLNEGSWPARPATDPLLAPPVLRALGVPGADFRIGLSAHDLAGAMGAPEVVLSRARRDSAGPAIASRFLLRVRALLGADLLSRHVDTETPELARALDYAPRADPYPQPAPMPTAEQRPHRISVTAIDRLRSDPYQFYAAQILRLSEMDALDAEPSPGWQGQVVHDILQKWHEGEGPIDEVAKRELKRMNAHPLMRALWQPRLMKALQWVDDTICNDDSRVPALFERWGDFKMAEVEIFGRIDRLDRLAEGGFAVVDYKTGRPPTGAQVEAGYALQLGTLGLMVEAGGFAKDDPTARGEASVFEYWSLAKSAGSDNAFGFIATPIMTGNKRSGIPPEDFLPETRRMLGEALDKYITGNAPFIARENPDAPSYATYDQLMRLDEWMGRI</sequence>
<feature type="domain" description="PD-(D/E)XK endonuclease-like" evidence="1">
    <location>
        <begin position="732"/>
        <end position="919"/>
    </location>
</feature>
<dbReference type="InterPro" id="IPR038726">
    <property type="entry name" value="PDDEXK_AddAB-type"/>
</dbReference>
<dbReference type="SUPFAM" id="SSF52980">
    <property type="entry name" value="Restriction endonuclease-like"/>
    <property type="match status" value="1"/>
</dbReference>
<organism evidence="2 3">
    <name type="scientific">Alteripontixanthobacter maritimus</name>
    <dbReference type="NCBI Taxonomy" id="2161824"/>
    <lineage>
        <taxon>Bacteria</taxon>
        <taxon>Pseudomonadati</taxon>
        <taxon>Pseudomonadota</taxon>
        <taxon>Alphaproteobacteria</taxon>
        <taxon>Sphingomonadales</taxon>
        <taxon>Erythrobacteraceae</taxon>
        <taxon>Alteripontixanthobacter</taxon>
    </lineage>
</organism>
<proteinExistence type="predicted"/>
<dbReference type="AlphaFoldDB" id="A0A369Q4K9"/>
<dbReference type="InterPro" id="IPR027417">
    <property type="entry name" value="P-loop_NTPase"/>
</dbReference>
<accession>A0A369Q4K9</accession>
<protein>
    <recommendedName>
        <fullName evidence="1">PD-(D/E)XK endonuclease-like domain-containing protein</fullName>
    </recommendedName>
</protein>
<dbReference type="Gene3D" id="3.90.320.10">
    <property type="match status" value="1"/>
</dbReference>
<dbReference type="InterPro" id="IPR011604">
    <property type="entry name" value="PDDEXK-like_dom_sf"/>
</dbReference>
<dbReference type="Pfam" id="PF12705">
    <property type="entry name" value="PDDEXK_1"/>
    <property type="match status" value="1"/>
</dbReference>
<evidence type="ECO:0000313" key="2">
    <source>
        <dbReference type="EMBL" id="RDC59664.1"/>
    </source>
</evidence>
<dbReference type="SUPFAM" id="SSF52540">
    <property type="entry name" value="P-loop containing nucleoside triphosphate hydrolases"/>
    <property type="match status" value="1"/>
</dbReference>
<dbReference type="EMBL" id="QBKA01000002">
    <property type="protein sequence ID" value="RDC59664.1"/>
    <property type="molecule type" value="Genomic_DNA"/>
</dbReference>
<name>A0A369Q4K9_9SPHN</name>
<reference evidence="2 3" key="1">
    <citation type="submission" date="2018-04" db="EMBL/GenBank/DDBJ databases">
        <title>Altererythrobacter sp. HME9302 genome sequencing and assembly.</title>
        <authorList>
            <person name="Kang H."/>
            <person name="Kim H."/>
            <person name="Joh K."/>
        </authorList>
    </citation>
    <scope>NUCLEOTIDE SEQUENCE [LARGE SCALE GENOMIC DNA]</scope>
    <source>
        <strain evidence="2 3">HME9302</strain>
    </source>
</reference>